<evidence type="ECO:0000313" key="1">
    <source>
        <dbReference type="EMBL" id="CAK0820038.1"/>
    </source>
</evidence>
<feature type="non-terminal residue" evidence="1">
    <location>
        <position position="1"/>
    </location>
</feature>
<keyword evidence="2" id="KW-1185">Reference proteome</keyword>
<organism evidence="1 2">
    <name type="scientific">Prorocentrum cordatum</name>
    <dbReference type="NCBI Taxonomy" id="2364126"/>
    <lineage>
        <taxon>Eukaryota</taxon>
        <taxon>Sar</taxon>
        <taxon>Alveolata</taxon>
        <taxon>Dinophyceae</taxon>
        <taxon>Prorocentrales</taxon>
        <taxon>Prorocentraceae</taxon>
        <taxon>Prorocentrum</taxon>
    </lineage>
</organism>
<evidence type="ECO:0000313" key="2">
    <source>
        <dbReference type="Proteomes" id="UP001189429"/>
    </source>
</evidence>
<sequence>ELRGPAPCLSPQGVPGQELLLRVAGLLEDAGLHEAWQLKLATRAILETACPDPLILELGHLAFLLASTVAEKVQQAAAGGGSGPSAAAAGADFQAESVAALRAIARRARAGAAKQSGDRSASSESDDKGIMSVSVCKGLKRYGLNGLPVEHLPQAALLQRLLRRSRTSDAALRPPQKGQAFQSFALFTSCWWARALSQLELQADLDSEAVTFEWLLRRFYDLCHMAQELGVTVAHEYDRQEWLRLGTQIENEDPL</sequence>
<feature type="non-terminal residue" evidence="1">
    <location>
        <position position="255"/>
    </location>
</feature>
<dbReference type="Proteomes" id="UP001189429">
    <property type="component" value="Unassembled WGS sequence"/>
</dbReference>
<protein>
    <submittedName>
        <fullName evidence="1">Uncharacterized protein</fullName>
    </submittedName>
</protein>
<name>A0ABN9RM53_9DINO</name>
<gene>
    <name evidence="1" type="ORF">PCOR1329_LOCUS21857</name>
</gene>
<accession>A0ABN9RM53</accession>
<dbReference type="EMBL" id="CAUYUJ010007229">
    <property type="protein sequence ID" value="CAK0820038.1"/>
    <property type="molecule type" value="Genomic_DNA"/>
</dbReference>
<comment type="caution">
    <text evidence="1">The sequence shown here is derived from an EMBL/GenBank/DDBJ whole genome shotgun (WGS) entry which is preliminary data.</text>
</comment>
<reference evidence="1" key="1">
    <citation type="submission" date="2023-10" db="EMBL/GenBank/DDBJ databases">
        <authorList>
            <person name="Chen Y."/>
            <person name="Shah S."/>
            <person name="Dougan E. K."/>
            <person name="Thang M."/>
            <person name="Chan C."/>
        </authorList>
    </citation>
    <scope>NUCLEOTIDE SEQUENCE [LARGE SCALE GENOMIC DNA]</scope>
</reference>
<proteinExistence type="predicted"/>